<comment type="similarity">
    <text evidence="2">Belongs to the MSOX/MTOX family.</text>
</comment>
<proteinExistence type="inferred from homology"/>
<dbReference type="InterPro" id="IPR006076">
    <property type="entry name" value="FAD-dep_OxRdtase"/>
</dbReference>
<keyword evidence="8" id="KW-1185">Reference proteome</keyword>
<name>A0AA39L387_SARSR</name>
<organism evidence="7 8">
    <name type="scientific">Sarocladium strictum</name>
    <name type="common">Black bundle disease fungus</name>
    <name type="synonym">Acremonium strictum</name>
    <dbReference type="NCBI Taxonomy" id="5046"/>
    <lineage>
        <taxon>Eukaryota</taxon>
        <taxon>Fungi</taxon>
        <taxon>Dikarya</taxon>
        <taxon>Ascomycota</taxon>
        <taxon>Pezizomycotina</taxon>
        <taxon>Sordariomycetes</taxon>
        <taxon>Hypocreomycetidae</taxon>
        <taxon>Hypocreales</taxon>
        <taxon>Sarocladiaceae</taxon>
        <taxon>Sarocladium</taxon>
    </lineage>
</organism>
<evidence type="ECO:0000256" key="5">
    <source>
        <dbReference type="ARBA" id="ARBA00023002"/>
    </source>
</evidence>
<reference evidence="7" key="1">
    <citation type="submission" date="2022-10" db="EMBL/GenBank/DDBJ databases">
        <title>Determination and structural analysis of whole genome sequence of Sarocladium strictum F4-1.</title>
        <authorList>
            <person name="Hu L."/>
            <person name="Jiang Y."/>
        </authorList>
    </citation>
    <scope>NUCLEOTIDE SEQUENCE</scope>
    <source>
        <strain evidence="7">F4-1</strain>
    </source>
</reference>
<keyword evidence="3" id="KW-0285">Flavoprotein</keyword>
<keyword evidence="4" id="KW-0274">FAD</keyword>
<dbReference type="PANTHER" id="PTHR10961:SF37">
    <property type="entry name" value="FAD DEPENDENT OXIDOREDUCTASE DOMAIN-CONTAINING PROTEIN"/>
    <property type="match status" value="1"/>
</dbReference>
<dbReference type="InterPro" id="IPR045170">
    <property type="entry name" value="MTOX"/>
</dbReference>
<dbReference type="Proteomes" id="UP001175261">
    <property type="component" value="Unassembled WGS sequence"/>
</dbReference>
<dbReference type="Gene3D" id="3.30.9.10">
    <property type="entry name" value="D-Amino Acid Oxidase, subunit A, domain 2"/>
    <property type="match status" value="1"/>
</dbReference>
<gene>
    <name evidence="7" type="ORF">NLU13_9881</name>
</gene>
<dbReference type="GO" id="GO:0051698">
    <property type="term" value="F:saccharopine oxidase activity"/>
    <property type="evidence" value="ECO:0007669"/>
    <property type="project" value="TreeGrafter"/>
</dbReference>
<keyword evidence="5" id="KW-0560">Oxidoreductase</keyword>
<dbReference type="PANTHER" id="PTHR10961">
    <property type="entry name" value="PEROXISOMAL SARCOSINE OXIDASE"/>
    <property type="match status" value="1"/>
</dbReference>
<evidence type="ECO:0000256" key="4">
    <source>
        <dbReference type="ARBA" id="ARBA00022827"/>
    </source>
</evidence>
<dbReference type="EMBL" id="JAPDFR010000010">
    <property type="protein sequence ID" value="KAK0382786.1"/>
    <property type="molecule type" value="Genomic_DNA"/>
</dbReference>
<dbReference type="Gene3D" id="3.50.50.60">
    <property type="entry name" value="FAD/NAD(P)-binding domain"/>
    <property type="match status" value="1"/>
</dbReference>
<evidence type="ECO:0000256" key="2">
    <source>
        <dbReference type="ARBA" id="ARBA00010989"/>
    </source>
</evidence>
<feature type="domain" description="FAD dependent oxidoreductase" evidence="6">
    <location>
        <begin position="5"/>
        <end position="386"/>
    </location>
</feature>
<evidence type="ECO:0000313" key="8">
    <source>
        <dbReference type="Proteomes" id="UP001175261"/>
    </source>
</evidence>
<dbReference type="Pfam" id="PF01266">
    <property type="entry name" value="DAO"/>
    <property type="match status" value="1"/>
</dbReference>
<dbReference type="SUPFAM" id="SSF51905">
    <property type="entry name" value="FAD/NAD(P)-binding domain"/>
    <property type="match status" value="1"/>
</dbReference>
<comment type="cofactor">
    <cofactor evidence="1">
        <name>FAD</name>
        <dbReference type="ChEBI" id="CHEBI:57692"/>
    </cofactor>
</comment>
<comment type="caution">
    <text evidence="7">The sequence shown here is derived from an EMBL/GenBank/DDBJ whole genome shotgun (WGS) entry which is preliminary data.</text>
</comment>
<protein>
    <recommendedName>
        <fullName evidence="6">FAD dependent oxidoreductase domain-containing protein</fullName>
    </recommendedName>
</protein>
<sequence>MPQSIIIVGAGNFGAATALALARKGETNVRLVDTTEYPNPRAASHDVNKIVRDDYPEDMYMQMLIKAMPQWRSNHLYSPYYHEVGMLRADKTDFGKNSIASYKRAGVQNESHFMPVEEVRKRWNGAFETANFGDLTHILYNPTVGFAEADKALEAVIKAAIDAGVQYIIGEMTNLTFGPQGQCTGIALTSGETMEADKVLLCTGAHTPALLAQSAPHNKNLHCGDRVIATGAVSFKAKLEGAQKMKFEPIPVLKNCLDDVKGEGMSILRDGTIKFNCDMCFTNLQIFEPTAEKMSVIPSGSMFNIWTNQKYIKYFESRARRTMNGLYGKEVEDIKIDSYRMCWDASTPTHDFLISPHPHCASLYIATGGSFHSWKFLPVIGEYVMDMLEGTLPEKYAERWHWDQPVSSKSANPTYKIVGDLQDILAGTLDPKPKPEITAKVESPAVAMLNGLVNGVAAH</sequence>
<evidence type="ECO:0000256" key="1">
    <source>
        <dbReference type="ARBA" id="ARBA00001974"/>
    </source>
</evidence>
<evidence type="ECO:0000259" key="6">
    <source>
        <dbReference type="Pfam" id="PF01266"/>
    </source>
</evidence>
<dbReference type="AlphaFoldDB" id="A0AA39L387"/>
<accession>A0AA39L387</accession>
<evidence type="ECO:0000256" key="3">
    <source>
        <dbReference type="ARBA" id="ARBA00022630"/>
    </source>
</evidence>
<dbReference type="InterPro" id="IPR036188">
    <property type="entry name" value="FAD/NAD-bd_sf"/>
</dbReference>
<evidence type="ECO:0000313" key="7">
    <source>
        <dbReference type="EMBL" id="KAK0382786.1"/>
    </source>
</evidence>
<dbReference type="GO" id="GO:0008115">
    <property type="term" value="F:sarcosine oxidase activity"/>
    <property type="evidence" value="ECO:0007669"/>
    <property type="project" value="TreeGrafter"/>
</dbReference>
<dbReference type="GO" id="GO:0050660">
    <property type="term" value="F:flavin adenine dinucleotide binding"/>
    <property type="evidence" value="ECO:0007669"/>
    <property type="project" value="InterPro"/>
</dbReference>